<reference evidence="1 2" key="1">
    <citation type="submission" date="2021-01" db="EMBL/GenBank/DDBJ databases">
        <title>Aequorivita sp. strain KX20305, a bacterium isolated from the sediment collected at a cold seep field in South China Sea.</title>
        <authorList>
            <person name="Zhang H."/>
            <person name="Li C."/>
        </authorList>
    </citation>
    <scope>NUCLEOTIDE SEQUENCE [LARGE SCALE GENOMIC DNA]</scope>
    <source>
        <strain evidence="1 2">KX20305</strain>
    </source>
</reference>
<dbReference type="Pfam" id="PF05635">
    <property type="entry name" value="23S_rRNA_IVP"/>
    <property type="match status" value="1"/>
</dbReference>
<dbReference type="InterPro" id="IPR012657">
    <property type="entry name" value="23S_rRNA-intervening_sequence"/>
</dbReference>
<dbReference type="RefSeq" id="WP_202336681.1">
    <property type="nucleotide sequence ID" value="NZ_CP068439.1"/>
</dbReference>
<proteinExistence type="predicted"/>
<dbReference type="InterPro" id="IPR036583">
    <property type="entry name" value="23S_rRNA_IVS_sf"/>
</dbReference>
<name>A0ABX7DRN1_9FLAO</name>
<dbReference type="PANTHER" id="PTHR38471">
    <property type="entry name" value="FOUR HELIX BUNDLE PROTEIN"/>
    <property type="match status" value="1"/>
</dbReference>
<sequence length="116" mass="13351">MNHKDLDVWKFSMDLVELVYQETAKFPKEERYGLTSQMRRAAVSIPSNIAEGSGRKGDKELIQFIAIAVGSIAELETQYMIAVRLQFIKKNSTLQELLVKVRKLLIGYRNYLNRKG</sequence>
<protein>
    <submittedName>
        <fullName evidence="1">Four helix bundle protein</fullName>
    </submittedName>
</protein>
<dbReference type="NCBIfam" id="TIGR02436">
    <property type="entry name" value="four helix bundle protein"/>
    <property type="match status" value="1"/>
</dbReference>
<accession>A0ABX7DRN1</accession>
<dbReference type="EMBL" id="CP068439">
    <property type="protein sequence ID" value="QQX76806.1"/>
    <property type="molecule type" value="Genomic_DNA"/>
</dbReference>
<dbReference type="Gene3D" id="1.20.1440.60">
    <property type="entry name" value="23S rRNA-intervening sequence"/>
    <property type="match status" value="1"/>
</dbReference>
<evidence type="ECO:0000313" key="1">
    <source>
        <dbReference type="EMBL" id="QQX76806.1"/>
    </source>
</evidence>
<dbReference type="PANTHER" id="PTHR38471:SF2">
    <property type="entry name" value="FOUR HELIX BUNDLE PROTEIN"/>
    <property type="match status" value="1"/>
</dbReference>
<dbReference type="SUPFAM" id="SSF158446">
    <property type="entry name" value="IVS-encoded protein-like"/>
    <property type="match status" value="1"/>
</dbReference>
<organism evidence="1 2">
    <name type="scientific">Aequorivita iocasae</name>
    <dbReference type="NCBI Taxonomy" id="2803865"/>
    <lineage>
        <taxon>Bacteria</taxon>
        <taxon>Pseudomonadati</taxon>
        <taxon>Bacteroidota</taxon>
        <taxon>Flavobacteriia</taxon>
        <taxon>Flavobacteriales</taxon>
        <taxon>Flavobacteriaceae</taxon>
        <taxon>Aequorivita</taxon>
    </lineage>
</organism>
<keyword evidence="2" id="KW-1185">Reference proteome</keyword>
<gene>
    <name evidence="1" type="ORF">JK629_00595</name>
</gene>
<dbReference type="CDD" id="cd16377">
    <property type="entry name" value="23S_rRNA_IVP_like"/>
    <property type="match status" value="1"/>
</dbReference>
<evidence type="ECO:0000313" key="2">
    <source>
        <dbReference type="Proteomes" id="UP000629420"/>
    </source>
</evidence>
<dbReference type="Proteomes" id="UP000629420">
    <property type="component" value="Chromosome"/>
</dbReference>